<name>A0ABN9Q3G5_9DINO</name>
<dbReference type="PANTHER" id="PTHR13285:SF18">
    <property type="entry name" value="PROTEIN-CYSTEINE N-PALMITOYLTRANSFERASE RASP"/>
    <property type="match status" value="1"/>
</dbReference>
<feature type="region of interest" description="Disordered" evidence="1">
    <location>
        <begin position="430"/>
        <end position="464"/>
    </location>
</feature>
<reference evidence="3" key="1">
    <citation type="submission" date="2023-10" db="EMBL/GenBank/DDBJ databases">
        <authorList>
            <person name="Chen Y."/>
            <person name="Shah S."/>
            <person name="Dougan E. K."/>
            <person name="Thang M."/>
            <person name="Chan C."/>
        </authorList>
    </citation>
    <scope>NUCLEOTIDE SEQUENCE [LARGE SCALE GENOMIC DNA]</scope>
</reference>
<keyword evidence="2" id="KW-0472">Membrane</keyword>
<accession>A0ABN9Q3G5</accession>
<evidence type="ECO:0000313" key="4">
    <source>
        <dbReference type="Proteomes" id="UP001189429"/>
    </source>
</evidence>
<sequence length="464" mass="50892">MKRHGVSRDDLENVLAPPVEKKVPESFLFGLRKLFVDEWGYSKAEARVDTHEQTFKVAAPHLLGYYILSFLLEEPLFEALRHGGLRSVRQKTRLLSAEFCVLYYPVIARDRRASRPGGRGPVVWFWAAWLPAAGEELWRHCRQSPECAAHLRPSGGRFLGEAGSPEDAGDKMGQVQSGRGVLRAAVAVLQDIQWRAFRGALPLLLAAAALLAAGVRLATCALRRRGAVPPRANGALVRLVPGLGFLAYVHGAGALFPLALVAAFYLAARATAGTRAGAAAAWLLAVVAIAAKEPQWPLRRMLTFSALAGPRWEFLDGHGYQGEYDWTQSVNLILLRLLSFALDWHAAALAAARPGAAAMLAEKGPQEGPAAALRSRYSLPHALSHALYAPCFLAGPTIGFDDYLDDGASSRRPRHRSRWDGTSRAWPRPSVRWRPASTSTPASRWHEAGRWASRGRSWERQRCS</sequence>
<evidence type="ECO:0008006" key="5">
    <source>
        <dbReference type="Google" id="ProtNLM"/>
    </source>
</evidence>
<proteinExistence type="predicted"/>
<feature type="transmembrane region" description="Helical" evidence="2">
    <location>
        <begin position="272"/>
        <end position="291"/>
    </location>
</feature>
<organism evidence="3 4">
    <name type="scientific">Prorocentrum cordatum</name>
    <dbReference type="NCBI Taxonomy" id="2364126"/>
    <lineage>
        <taxon>Eukaryota</taxon>
        <taxon>Sar</taxon>
        <taxon>Alveolata</taxon>
        <taxon>Dinophyceae</taxon>
        <taxon>Prorocentrales</taxon>
        <taxon>Prorocentraceae</taxon>
        <taxon>Prorocentrum</taxon>
    </lineage>
</organism>
<evidence type="ECO:0000313" key="3">
    <source>
        <dbReference type="EMBL" id="CAK0798768.1"/>
    </source>
</evidence>
<gene>
    <name evidence="3" type="ORF">PCOR1329_LOCUS7431</name>
</gene>
<keyword evidence="2" id="KW-1133">Transmembrane helix</keyword>
<feature type="transmembrane region" description="Helical" evidence="2">
    <location>
        <begin position="243"/>
        <end position="266"/>
    </location>
</feature>
<evidence type="ECO:0000256" key="1">
    <source>
        <dbReference type="SAM" id="MobiDB-lite"/>
    </source>
</evidence>
<protein>
    <recommendedName>
        <fullName evidence="5">Acyltransferase</fullName>
    </recommendedName>
</protein>
<dbReference type="InterPro" id="IPR051085">
    <property type="entry name" value="MB_O-acyltransferase"/>
</dbReference>
<dbReference type="PANTHER" id="PTHR13285">
    <property type="entry name" value="ACYLTRANSFERASE"/>
    <property type="match status" value="1"/>
</dbReference>
<keyword evidence="2" id="KW-0812">Transmembrane</keyword>
<keyword evidence="4" id="KW-1185">Reference proteome</keyword>
<comment type="caution">
    <text evidence="3">The sequence shown here is derived from an EMBL/GenBank/DDBJ whole genome shotgun (WGS) entry which is preliminary data.</text>
</comment>
<evidence type="ECO:0000256" key="2">
    <source>
        <dbReference type="SAM" id="Phobius"/>
    </source>
</evidence>
<dbReference type="Proteomes" id="UP001189429">
    <property type="component" value="Unassembled WGS sequence"/>
</dbReference>
<feature type="transmembrane region" description="Helical" evidence="2">
    <location>
        <begin position="200"/>
        <end position="222"/>
    </location>
</feature>
<dbReference type="EMBL" id="CAUYUJ010002012">
    <property type="protein sequence ID" value="CAK0798768.1"/>
    <property type="molecule type" value="Genomic_DNA"/>
</dbReference>